<evidence type="ECO:0000256" key="3">
    <source>
        <dbReference type="SAM" id="SignalP"/>
    </source>
</evidence>
<feature type="compositionally biased region" description="Basic and acidic residues" evidence="1">
    <location>
        <begin position="235"/>
        <end position="282"/>
    </location>
</feature>
<evidence type="ECO:0008006" key="6">
    <source>
        <dbReference type="Google" id="ProtNLM"/>
    </source>
</evidence>
<feature type="signal peptide" evidence="3">
    <location>
        <begin position="1"/>
        <end position="28"/>
    </location>
</feature>
<dbReference type="RefSeq" id="WP_004124490.1">
    <property type="nucleotide sequence ID" value="NZ_ADER01000018.1"/>
</dbReference>
<keyword evidence="2" id="KW-1133">Transmembrane helix</keyword>
<evidence type="ECO:0000256" key="1">
    <source>
        <dbReference type="SAM" id="MobiDB-lite"/>
    </source>
</evidence>
<sequence length="503" mass="54054">MVTVNKKSAAVIAGIVLLLMQSPMPAWASDAVNSDVTQASDSDFKSLGQLDLGGSNQPPATKEDLLASRKQYKENLKKYNKDLKKAESEYNKFKELVDNAIKESGQRTTQIDEIDKEIDALNGKDDSESEKEFNRLIQEKEKLDLQRKTIEKTLTEDTEKLKVEENKKEEYGRYVKNTEGQISSVNEQLKSLGVNIDELDKEENKVQEETMKHDSPVPAPRTESDTTVDAPNDSTKSKEEVEKSIPEVESPETKVNEEKAVQEKDSVQTQPKDSKVDSRSSDNKFASSEYRSSQVESLESKKSKAKSVEAESTPSSSVAAHSAESSVTPFVPVSEPKVIPQNATSKETPAASVENSQNASAVSPSSDVTAASAASANVSTPAAAVAPVTHSASAAPAAAQPVSPVSHPVESEANNASNSEKVDAQNTEEDKKDENTENEDVKEDSKAVEEADKLSEAKSDNAKAPSNNNNLVVAGAVVGTMAIGGSAAAGIYMSRGGKIRFSK</sequence>
<feature type="compositionally biased region" description="Polar residues" evidence="1">
    <location>
        <begin position="341"/>
        <end position="358"/>
    </location>
</feature>
<gene>
    <name evidence="4" type="ORF">CGSMWGv1400E_03481</name>
</gene>
<evidence type="ECO:0000313" key="4">
    <source>
        <dbReference type="EMBL" id="EIK81211.1"/>
    </source>
</evidence>
<protein>
    <recommendedName>
        <fullName evidence="6">Conjugal transfer protein</fullName>
    </recommendedName>
</protein>
<keyword evidence="2" id="KW-0812">Transmembrane</keyword>
<dbReference type="AlphaFoldDB" id="I4LW71"/>
<keyword evidence="2" id="KW-0472">Membrane</keyword>
<feature type="compositionally biased region" description="Polar residues" evidence="1">
    <location>
        <begin position="225"/>
        <end position="234"/>
    </location>
</feature>
<feature type="compositionally biased region" description="Basic and acidic residues" evidence="1">
    <location>
        <begin position="443"/>
        <end position="461"/>
    </location>
</feature>
<feature type="region of interest" description="Disordered" evidence="1">
    <location>
        <begin position="45"/>
        <end position="64"/>
    </location>
</feature>
<name>I4LW71_GARVA</name>
<dbReference type="PATRIC" id="fig|698956.3.peg.674"/>
<evidence type="ECO:0000256" key="2">
    <source>
        <dbReference type="SAM" id="Phobius"/>
    </source>
</evidence>
<keyword evidence="3" id="KW-0732">Signal</keyword>
<reference evidence="4 5" key="1">
    <citation type="journal article" date="2012" name="J. Bacteriol.">
        <title>Comparative Genomic Analyses of 17 Clinical Isolates of Gardnerella vaginalis Provide Evidence of Multiple Genetically Isolated Clades Consistent with Subspeciation into Genovars.</title>
        <authorList>
            <person name="Ahmed A."/>
            <person name="Earl J."/>
            <person name="Retchless A."/>
            <person name="Hillier S."/>
            <person name="Rabe L."/>
            <person name="Cherpes T."/>
            <person name="Powell E."/>
            <person name="Janto B."/>
            <person name="Eutsey R."/>
            <person name="Hiller N.L."/>
            <person name="Boissy R."/>
            <person name="Dahlgreen M."/>
            <person name="Hall B."/>
            <person name="Costerton J."/>
            <person name="Post J.C."/>
            <person name="Hu F."/>
            <person name="Ehrlich G."/>
        </authorList>
    </citation>
    <scope>NUCLEOTIDE SEQUENCE [LARGE SCALE GENOMIC DNA]</scope>
    <source>
        <strain evidence="4 5">1400E</strain>
    </source>
</reference>
<feature type="compositionally biased region" description="Low complexity" evidence="1">
    <location>
        <begin position="359"/>
        <end position="408"/>
    </location>
</feature>
<feature type="compositionally biased region" description="Polar residues" evidence="1">
    <location>
        <begin position="283"/>
        <end position="294"/>
    </location>
</feature>
<feature type="compositionally biased region" description="Basic and acidic residues" evidence="1">
    <location>
        <begin position="420"/>
        <end position="435"/>
    </location>
</feature>
<comment type="caution">
    <text evidence="4">The sequence shown here is derived from an EMBL/GenBank/DDBJ whole genome shotgun (WGS) entry which is preliminary data.</text>
</comment>
<proteinExistence type="predicted"/>
<feature type="compositionally biased region" description="Basic and acidic residues" evidence="1">
    <location>
        <begin position="298"/>
        <end position="309"/>
    </location>
</feature>
<feature type="compositionally biased region" description="Basic and acidic residues" evidence="1">
    <location>
        <begin position="202"/>
        <end position="215"/>
    </location>
</feature>
<organism evidence="4 5">
    <name type="scientific">Gardnerella vaginalis 1400E</name>
    <dbReference type="NCBI Taxonomy" id="698956"/>
    <lineage>
        <taxon>Bacteria</taxon>
        <taxon>Bacillati</taxon>
        <taxon>Actinomycetota</taxon>
        <taxon>Actinomycetes</taxon>
        <taxon>Bifidobacteriales</taxon>
        <taxon>Bifidobacteriaceae</taxon>
        <taxon>Gardnerella</taxon>
    </lineage>
</organism>
<feature type="compositionally biased region" description="Low complexity" evidence="1">
    <location>
        <begin position="310"/>
        <end position="327"/>
    </location>
</feature>
<dbReference type="EMBL" id="ADER01000018">
    <property type="protein sequence ID" value="EIK81211.1"/>
    <property type="molecule type" value="Genomic_DNA"/>
</dbReference>
<evidence type="ECO:0000313" key="5">
    <source>
        <dbReference type="Proteomes" id="UP000004884"/>
    </source>
</evidence>
<accession>I4LW71</accession>
<feature type="chain" id="PRO_5003693760" description="Conjugal transfer protein" evidence="3">
    <location>
        <begin position="29"/>
        <end position="503"/>
    </location>
</feature>
<dbReference type="Proteomes" id="UP000004884">
    <property type="component" value="Unassembled WGS sequence"/>
</dbReference>
<feature type="transmembrane region" description="Helical" evidence="2">
    <location>
        <begin position="471"/>
        <end position="493"/>
    </location>
</feature>
<feature type="region of interest" description="Disordered" evidence="1">
    <location>
        <begin position="193"/>
        <end position="468"/>
    </location>
</feature>